<comment type="caution">
    <text evidence="1">The sequence shown here is derived from an EMBL/GenBank/DDBJ whole genome shotgun (WGS) entry which is preliminary data.</text>
</comment>
<name>A0ACC2NI44_9HYME</name>
<dbReference type="Proteomes" id="UP001239111">
    <property type="component" value="Chromosome 3"/>
</dbReference>
<dbReference type="EMBL" id="CM056743">
    <property type="protein sequence ID" value="KAJ8670761.1"/>
    <property type="molecule type" value="Genomic_DNA"/>
</dbReference>
<organism evidence="1 2">
    <name type="scientific">Eretmocerus hayati</name>
    <dbReference type="NCBI Taxonomy" id="131215"/>
    <lineage>
        <taxon>Eukaryota</taxon>
        <taxon>Metazoa</taxon>
        <taxon>Ecdysozoa</taxon>
        <taxon>Arthropoda</taxon>
        <taxon>Hexapoda</taxon>
        <taxon>Insecta</taxon>
        <taxon>Pterygota</taxon>
        <taxon>Neoptera</taxon>
        <taxon>Endopterygota</taxon>
        <taxon>Hymenoptera</taxon>
        <taxon>Apocrita</taxon>
        <taxon>Proctotrupomorpha</taxon>
        <taxon>Chalcidoidea</taxon>
        <taxon>Aphelinidae</taxon>
        <taxon>Aphelininae</taxon>
        <taxon>Eretmocerus</taxon>
    </lineage>
</organism>
<gene>
    <name evidence="1" type="ORF">QAD02_002020</name>
</gene>
<proteinExistence type="predicted"/>
<evidence type="ECO:0000313" key="2">
    <source>
        <dbReference type="Proteomes" id="UP001239111"/>
    </source>
</evidence>
<accession>A0ACC2NI44</accession>
<evidence type="ECO:0000313" key="1">
    <source>
        <dbReference type="EMBL" id="KAJ8670761.1"/>
    </source>
</evidence>
<reference evidence="1" key="1">
    <citation type="submission" date="2023-04" db="EMBL/GenBank/DDBJ databases">
        <title>A chromosome-level genome assembly of the parasitoid wasp Eretmocerus hayati.</title>
        <authorList>
            <person name="Zhong Y."/>
            <person name="Liu S."/>
            <person name="Liu Y."/>
        </authorList>
    </citation>
    <scope>NUCLEOTIDE SEQUENCE</scope>
    <source>
        <strain evidence="1">ZJU_SS_LIU_2023</strain>
    </source>
</reference>
<protein>
    <submittedName>
        <fullName evidence="1">Uncharacterized protein</fullName>
    </submittedName>
</protein>
<sequence length="1065" mass="121477">MARLLSYAWILSWGAFSMICGLFLFTNGFFLRKNVIDQESSCIQSQTDSVNFKEPIAAAAECLKPSARVILLIVDALKYEFADEFDDAIAAPTFHRNKLTVIKDALKNHPENARLFKFIADPPTTTMQRLKGITTGTLPTFIDISNNFAADYIVEDNFIALNQENGNIFMGDDTWIKLYPQKFMRKYGAPSFDVSDLDTVDNEVRAKIFDEMSKQDWSLLIAHILGVDHCGHKHGMHHPEMLRKLNETNNLIQGIISQIDKSTQDTILFVVGDHGMTESGDHGGDSLDEIEAAMFVYSTLPLMNMNSFTQIEEKSIVNQIDIVPTISTILGIPIPFSNLGQLIIEAVPLRELSENSKMNNIRFITHSLWRNIYQVHHFVKTYLSQNSISSEQEVKDLKNMFSELSEKVKLLKNDVDFEHFVMMAEEFFLTVRKIFYKEWVQFEPILMSRGLIIFFCSMFSFFIVVTGLIGNRMCSILESSFLTFVVSATSIVFVAIFILDQLELIDDFENISLFMCGLVPILCFGILLIQNWDHVSETWYEESRRKKTIMNFFSRIVLVTVAFGAFSNSYIIEENKILSFFLVTLICSLVYSLKSKNSAENSDKKKLNSEKFVGRVFSLLIVPVIVLIVCSFIRTSNFFWRQREEQKAKNMNEETFMSFVIGKTGSVVSNDIEIIFVLTAIALIATYISVVKMWLRNCGNLSGYSVSELIPRFFPGLIVVCISCYWILKLQKNSKFSSIFSQRINSLPIIIYSLIVNGIILIFYRPLTVFILPKEKESISIHKEESSVPKIFEKMKNVLYKKKNEDVNEMPIVFGLGTVYSACFILLSVFLCLVYILLLGFVITPSVILMNLVCLGLLYFSALDRINTASSMERLLHVPNLPILCWFLIAEYFFYATGHQATFSTIHWDAGFVGVDGSYNVNFLRAILIGMNTFGSHIVLGVTLPLLVIAPFTLMLVYPTLTKSMKIQWNDFKRGELLLFQNDTTFHLEVFSVAGRYILFHAFRVFICMLATLVHCRHLMVWAIFAPKLIFEGISFIVSVTSVLVSIFLLLRIEKRIDKLIAQIT</sequence>
<keyword evidence="2" id="KW-1185">Reference proteome</keyword>